<keyword evidence="1" id="KW-0175">Coiled coil</keyword>
<dbReference type="EMBL" id="AEUX02000003">
    <property type="protein sequence ID" value="EHI70550.1"/>
    <property type="molecule type" value="Genomic_DNA"/>
</dbReference>
<evidence type="ECO:0000313" key="2">
    <source>
        <dbReference type="EMBL" id="EHI70550.1"/>
    </source>
</evidence>
<evidence type="ECO:0000256" key="1">
    <source>
        <dbReference type="SAM" id="Coils"/>
    </source>
</evidence>
<reference evidence="2 3" key="1">
    <citation type="journal article" date="2014" name="Int. J. Syst. Evol. Microbiol.">
        <title>Phylogenomics and the dynamic genome evolution of the genus Streptococcus.</title>
        <authorList>
            <consortium name="The Broad Institute Genome Sequencing Platform"/>
            <person name="Richards V.P."/>
            <person name="Palmer S.R."/>
            <person name="Pavinski Bitar P.D."/>
            <person name="Qin X."/>
            <person name="Weinstock G.M."/>
            <person name="Highlander S.K."/>
            <person name="Town C.D."/>
            <person name="Burne R.A."/>
            <person name="Stanhope M.J."/>
        </authorList>
    </citation>
    <scope>NUCLEOTIDE SEQUENCE [LARGE SCALE GENOMIC DNA]</scope>
    <source>
        <strain evidence="2 3">707-05</strain>
    </source>
</reference>
<name>G5K0J8_9STRE</name>
<dbReference type="RefSeq" id="WP_008087752.1">
    <property type="nucleotide sequence ID" value="NZ_AEUX02000003.1"/>
</dbReference>
<dbReference type="NCBIfam" id="NF040896">
    <property type="entry name" value="SP_0009_fam"/>
    <property type="match status" value="1"/>
</dbReference>
<evidence type="ECO:0000313" key="3">
    <source>
        <dbReference type="Proteomes" id="UP000003330"/>
    </source>
</evidence>
<dbReference type="Proteomes" id="UP000003330">
    <property type="component" value="Unassembled WGS sequence"/>
</dbReference>
<feature type="coiled-coil region" evidence="1">
    <location>
        <begin position="12"/>
        <end position="42"/>
    </location>
</feature>
<accession>G5K0J8</accession>
<gene>
    <name evidence="2" type="ORF">STRIC_0120</name>
</gene>
<organism evidence="2 3">
    <name type="scientific">Streptococcus ictaluri 707-05</name>
    <dbReference type="NCBI Taxonomy" id="764299"/>
    <lineage>
        <taxon>Bacteria</taxon>
        <taxon>Bacillati</taxon>
        <taxon>Bacillota</taxon>
        <taxon>Bacilli</taxon>
        <taxon>Lactobacillales</taxon>
        <taxon>Streptococcaceae</taxon>
        <taxon>Streptococcus</taxon>
    </lineage>
</organism>
<proteinExistence type="predicted"/>
<evidence type="ECO:0008006" key="4">
    <source>
        <dbReference type="Google" id="ProtNLM"/>
    </source>
</evidence>
<keyword evidence="3" id="KW-1185">Reference proteome</keyword>
<protein>
    <recommendedName>
        <fullName evidence="4">Recombinase</fullName>
    </recommendedName>
</protein>
<dbReference type="InterPro" id="IPR049819">
    <property type="entry name" value="SP_0009-like"/>
</dbReference>
<comment type="caution">
    <text evidence="2">The sequence shown here is derived from an EMBL/GenBank/DDBJ whole genome shotgun (WGS) entry which is preliminary data.</text>
</comment>
<dbReference type="AlphaFoldDB" id="G5K0J8"/>
<sequence length="44" mass="5154">MDNLIEKIETFLSFSDIKLAELEKKNQELVEKKSDKTLARKELS</sequence>